<dbReference type="InterPro" id="IPR002543">
    <property type="entry name" value="FtsK_dom"/>
</dbReference>
<comment type="caution">
    <text evidence="5">The sequence shown here is derived from an EMBL/GenBank/DDBJ whole genome shotgun (WGS) entry which is preliminary data.</text>
</comment>
<dbReference type="PROSITE" id="PS50901">
    <property type="entry name" value="FTSK"/>
    <property type="match status" value="1"/>
</dbReference>
<keyword evidence="2 3" id="KW-0067">ATP-binding</keyword>
<evidence type="ECO:0000313" key="5">
    <source>
        <dbReference type="EMBL" id="MDR9778853.1"/>
    </source>
</evidence>
<dbReference type="Proteomes" id="UP001268610">
    <property type="component" value="Unassembled WGS sequence"/>
</dbReference>
<evidence type="ECO:0000256" key="2">
    <source>
        <dbReference type="ARBA" id="ARBA00022840"/>
    </source>
</evidence>
<dbReference type="GO" id="GO:0005524">
    <property type="term" value="F:ATP binding"/>
    <property type="evidence" value="ECO:0007669"/>
    <property type="project" value="UniProtKB-UniRule"/>
</dbReference>
<feature type="non-terminal residue" evidence="5">
    <location>
        <position position="1"/>
    </location>
</feature>
<dbReference type="Pfam" id="PF01580">
    <property type="entry name" value="FtsK_SpoIIIE"/>
    <property type="match status" value="1"/>
</dbReference>
<evidence type="ECO:0000256" key="1">
    <source>
        <dbReference type="ARBA" id="ARBA00022741"/>
    </source>
</evidence>
<feature type="domain" description="FtsK" evidence="4">
    <location>
        <begin position="38"/>
        <end position="111"/>
    </location>
</feature>
<dbReference type="RefSeq" id="WP_310866817.1">
    <property type="nucleotide sequence ID" value="NZ_JAVLSF010001292.1"/>
</dbReference>
<reference evidence="5" key="1">
    <citation type="submission" date="2023-04" db="EMBL/GenBank/DDBJ databases">
        <title>Genomic characterization of faba bean (Vicia faba) microsymbionts in Mexican soils.</title>
        <authorList>
            <person name="Rivera Orduna F.N."/>
            <person name="Guevara-Luna J."/>
            <person name="Yan J."/>
            <person name="Arroyo-Herrera I."/>
            <person name="Li Y."/>
            <person name="Vasquez-Murrieta M.S."/>
            <person name="Wang E.T."/>
        </authorList>
    </citation>
    <scope>NUCLEOTIDE SEQUENCE</scope>
    <source>
        <strain evidence="5">CH26</strain>
    </source>
</reference>
<evidence type="ECO:0000313" key="6">
    <source>
        <dbReference type="Proteomes" id="UP001268610"/>
    </source>
</evidence>
<dbReference type="PANTHER" id="PTHR22683:SF41">
    <property type="entry name" value="DNA TRANSLOCASE FTSK"/>
    <property type="match status" value="1"/>
</dbReference>
<protein>
    <submittedName>
        <fullName evidence="5">FtsK/SpoIIIE domain-containing protein</fullName>
    </submittedName>
</protein>
<dbReference type="PANTHER" id="PTHR22683">
    <property type="entry name" value="SPORULATION PROTEIN RELATED"/>
    <property type="match status" value="1"/>
</dbReference>
<dbReference type="EMBL" id="JAVLSF010001292">
    <property type="protein sequence ID" value="MDR9778853.1"/>
    <property type="molecule type" value="Genomic_DNA"/>
</dbReference>
<proteinExistence type="predicted"/>
<organism evidence="5 6">
    <name type="scientific">Rhizobium hidalgonense</name>
    <dbReference type="NCBI Taxonomy" id="1538159"/>
    <lineage>
        <taxon>Bacteria</taxon>
        <taxon>Pseudomonadati</taxon>
        <taxon>Pseudomonadota</taxon>
        <taxon>Alphaproteobacteria</taxon>
        <taxon>Hyphomicrobiales</taxon>
        <taxon>Rhizobiaceae</taxon>
        <taxon>Rhizobium/Agrobacterium group</taxon>
        <taxon>Rhizobium</taxon>
    </lineage>
</organism>
<sequence length="111" mass="12142">EVPNTSREMVRLSELLQTDAYRDPTALITVAMGKDIAGRPVLTDLAKAPHMLVAGTTGSGKSVAVNAMLLSMLLKYTPQQLRLILIDHKQLELDNYGDIPNLLTPVVTEMK</sequence>
<feature type="binding site" evidence="3">
    <location>
        <begin position="55"/>
        <end position="62"/>
    </location>
    <ligand>
        <name>ATP</name>
        <dbReference type="ChEBI" id="CHEBI:30616"/>
    </ligand>
</feature>
<dbReference type="InterPro" id="IPR050206">
    <property type="entry name" value="FtsK/SpoIIIE/SftA"/>
</dbReference>
<dbReference type="Gene3D" id="3.40.50.300">
    <property type="entry name" value="P-loop containing nucleotide triphosphate hydrolases"/>
    <property type="match status" value="1"/>
</dbReference>
<dbReference type="SUPFAM" id="SSF52540">
    <property type="entry name" value="P-loop containing nucleoside triphosphate hydrolases"/>
    <property type="match status" value="1"/>
</dbReference>
<evidence type="ECO:0000259" key="4">
    <source>
        <dbReference type="PROSITE" id="PS50901"/>
    </source>
</evidence>
<accession>A0AAJ2H576</accession>
<dbReference type="InterPro" id="IPR027417">
    <property type="entry name" value="P-loop_NTPase"/>
</dbReference>
<evidence type="ECO:0000256" key="3">
    <source>
        <dbReference type="PROSITE-ProRule" id="PRU00289"/>
    </source>
</evidence>
<name>A0AAJ2H576_9HYPH</name>
<gene>
    <name evidence="5" type="ORF">RJJ65_40615</name>
</gene>
<dbReference type="GO" id="GO:0003677">
    <property type="term" value="F:DNA binding"/>
    <property type="evidence" value="ECO:0007669"/>
    <property type="project" value="InterPro"/>
</dbReference>
<dbReference type="AlphaFoldDB" id="A0AAJ2H576"/>
<feature type="non-terminal residue" evidence="5">
    <location>
        <position position="111"/>
    </location>
</feature>
<keyword evidence="1 3" id="KW-0547">Nucleotide-binding</keyword>